<evidence type="ECO:0000256" key="3">
    <source>
        <dbReference type="ARBA" id="ARBA00023295"/>
    </source>
</evidence>
<evidence type="ECO:0000256" key="1">
    <source>
        <dbReference type="ARBA" id="ARBA00007754"/>
    </source>
</evidence>
<evidence type="ECO:0000256" key="2">
    <source>
        <dbReference type="ARBA" id="ARBA00022801"/>
    </source>
</evidence>
<dbReference type="PROSITE" id="PS51764">
    <property type="entry name" value="GH26"/>
    <property type="match status" value="1"/>
</dbReference>
<evidence type="ECO:0000313" key="7">
    <source>
        <dbReference type="Proteomes" id="UP000181981"/>
    </source>
</evidence>
<dbReference type="AlphaFoldDB" id="A0A1I0ALS8"/>
<keyword evidence="3" id="KW-0326">Glycosidase</keyword>
<dbReference type="InterPro" id="IPR013320">
    <property type="entry name" value="ConA-like_dom_sf"/>
</dbReference>
<evidence type="ECO:0000259" key="5">
    <source>
        <dbReference type="PROSITE" id="PS51764"/>
    </source>
</evidence>
<reference evidence="6 7" key="1">
    <citation type="submission" date="2016-10" db="EMBL/GenBank/DDBJ databases">
        <authorList>
            <person name="de Groot N.N."/>
        </authorList>
    </citation>
    <scope>NUCLEOTIDE SEQUENCE [LARGE SCALE GENOMIC DNA]</scope>
    <source>
        <strain evidence="6 7">DSM 25947</strain>
    </source>
</reference>
<dbReference type="OrthoDB" id="9803686at2"/>
<dbReference type="Pfam" id="PF02156">
    <property type="entry name" value="Glyco_hydro_26"/>
    <property type="match status" value="1"/>
</dbReference>
<dbReference type="Gene3D" id="2.60.120.200">
    <property type="match status" value="1"/>
</dbReference>
<feature type="domain" description="GH26" evidence="5">
    <location>
        <begin position="58"/>
        <end position="339"/>
    </location>
</feature>
<evidence type="ECO:0000256" key="4">
    <source>
        <dbReference type="PROSITE-ProRule" id="PRU01100"/>
    </source>
</evidence>
<dbReference type="InterPro" id="IPR017853">
    <property type="entry name" value="GH"/>
</dbReference>
<sequence length="557" mass="64192">MLNFQIQRNSITSGVPRLLAICFLVFSLSAKAQDRKNTQIPGSISSVSRQLCTINPTPEVKALYQYLQFIAGEKILTGQMYNSDADNEHEYLYILTGKKPAIFGIELGLERENEIRIRNTIDRYTSGNIPLVTWNWQISPIKNNNTSATQETDIAQCFQDGTAEHEAFYQELDRTADHLEKLKDAGVPVLWNPFADINSNRFWWSKLRPDQLNKLWQTMFNYFTNKRQLNNLIWIQSFGENMEGNRFAGNKYVDMIRISSDDYSVARNDDLFAPFSENTDESSTPLIFAGSTRIPPVEKMNTSGILWCWWVQEPGTTPENTNQSDIYSAFNNKRIITRNEIPELLNNFGEEGLKRLYSSGAIIPFPNLKEFNLGTKSRKIINPERLEVFVQSKGKNDDYYLAFMQMDGDFDVSVQATNLSPEQVQAMAGIMVRTNLSKKSHYVFFHIKTGESANETNSEKLRLLFRNNKRKQPQLISTNPLKNENILLNDSLNTWIRLQRRGNIFKSYFSLDNSNWHLCAVHEQKMPKYTLVGLAVACKSPRESAQIEFKDMEFTWE</sequence>
<dbReference type="RefSeq" id="WP_038559139.1">
    <property type="nucleotide sequence ID" value="NZ_FOHT01000004.1"/>
</dbReference>
<dbReference type="InterPro" id="IPR022790">
    <property type="entry name" value="GH26_dom"/>
</dbReference>
<dbReference type="SUPFAM" id="SSF51445">
    <property type="entry name" value="(Trans)glycosidases"/>
    <property type="match status" value="1"/>
</dbReference>
<comment type="similarity">
    <text evidence="1 4">Belongs to the glycosyl hydrolase 26 family.</text>
</comment>
<dbReference type="PANTHER" id="PTHR40079:SF4">
    <property type="entry name" value="GH26 DOMAIN-CONTAINING PROTEIN-RELATED"/>
    <property type="match status" value="1"/>
</dbReference>
<comment type="caution">
    <text evidence="4">Lacks conserved residue(s) required for the propagation of feature annotation.</text>
</comment>
<keyword evidence="2" id="KW-0378">Hydrolase</keyword>
<dbReference type="GO" id="GO:0006080">
    <property type="term" value="P:substituted mannan metabolic process"/>
    <property type="evidence" value="ECO:0007669"/>
    <property type="project" value="InterPro"/>
</dbReference>
<proteinExistence type="inferred from homology"/>
<dbReference type="EMBL" id="FOHT01000004">
    <property type="protein sequence ID" value="SES94818.1"/>
    <property type="molecule type" value="Genomic_DNA"/>
</dbReference>
<dbReference type="PRINTS" id="PR00739">
    <property type="entry name" value="GLHYDRLASE26"/>
</dbReference>
<organism evidence="6 7">
    <name type="scientific">Draconibacterium orientale</name>
    <dbReference type="NCBI Taxonomy" id="1168034"/>
    <lineage>
        <taxon>Bacteria</taxon>
        <taxon>Pseudomonadati</taxon>
        <taxon>Bacteroidota</taxon>
        <taxon>Bacteroidia</taxon>
        <taxon>Marinilabiliales</taxon>
        <taxon>Prolixibacteraceae</taxon>
        <taxon>Draconibacterium</taxon>
    </lineage>
</organism>
<accession>A0A1I0ALS8</accession>
<name>A0A1I0ALS8_9BACT</name>
<protein>
    <submittedName>
        <fullName evidence="6">Mannan endo-1,4-beta-mannosidase</fullName>
    </submittedName>
</protein>
<evidence type="ECO:0000313" key="6">
    <source>
        <dbReference type="EMBL" id="SES94818.1"/>
    </source>
</evidence>
<gene>
    <name evidence="6" type="ORF">SAMN05444285_1043</name>
</gene>
<dbReference type="Gene3D" id="3.20.20.80">
    <property type="entry name" value="Glycosidases"/>
    <property type="match status" value="1"/>
</dbReference>
<dbReference type="Proteomes" id="UP000181981">
    <property type="component" value="Unassembled WGS sequence"/>
</dbReference>
<dbReference type="SUPFAM" id="SSF49899">
    <property type="entry name" value="Concanavalin A-like lectins/glucanases"/>
    <property type="match status" value="1"/>
</dbReference>
<dbReference type="PANTHER" id="PTHR40079">
    <property type="entry name" value="MANNAN ENDO-1,4-BETA-MANNOSIDASE E-RELATED"/>
    <property type="match status" value="1"/>
</dbReference>
<dbReference type="GO" id="GO:0016985">
    <property type="term" value="F:mannan endo-1,4-beta-mannosidase activity"/>
    <property type="evidence" value="ECO:0007669"/>
    <property type="project" value="InterPro"/>
</dbReference>
<dbReference type="InterPro" id="IPR000805">
    <property type="entry name" value="Glyco_hydro_26"/>
</dbReference>